<keyword evidence="3" id="KW-1185">Reference proteome</keyword>
<dbReference type="InterPro" id="IPR052729">
    <property type="entry name" value="Acyl/Acetyltrans_Enzymes"/>
</dbReference>
<dbReference type="CDD" id="cd04301">
    <property type="entry name" value="NAT_SF"/>
    <property type="match status" value="1"/>
</dbReference>
<dbReference type="InterPro" id="IPR016181">
    <property type="entry name" value="Acyl_CoA_acyltransferase"/>
</dbReference>
<name>A0ABR8WZT8_9MICO</name>
<reference evidence="2 3" key="1">
    <citation type="submission" date="2020-08" db="EMBL/GenBank/DDBJ databases">
        <title>A Genomic Blueprint of the Chicken Gut Microbiome.</title>
        <authorList>
            <person name="Gilroy R."/>
            <person name="Ravi A."/>
            <person name="Getino M."/>
            <person name="Pursley I."/>
            <person name="Horton D.L."/>
            <person name="Alikhan N.-F."/>
            <person name="Baker D."/>
            <person name="Gharbi K."/>
            <person name="Hall N."/>
            <person name="Watson M."/>
            <person name="Adriaenssens E.M."/>
            <person name="Foster-Nyarko E."/>
            <person name="Jarju S."/>
            <person name="Secka A."/>
            <person name="Antonio M."/>
            <person name="Oren A."/>
            <person name="Chaudhuri R."/>
            <person name="La Ragione R.M."/>
            <person name="Hildebrand F."/>
            <person name="Pallen M.J."/>
        </authorList>
    </citation>
    <scope>NUCLEOTIDE SEQUENCE [LARGE SCALE GENOMIC DNA]</scope>
    <source>
        <strain evidence="2 3">Sa1CUA4</strain>
    </source>
</reference>
<feature type="domain" description="N-acetyltransferase" evidence="1">
    <location>
        <begin position="3"/>
        <end position="147"/>
    </location>
</feature>
<dbReference type="SUPFAM" id="SSF55729">
    <property type="entry name" value="Acyl-CoA N-acyltransferases (Nat)"/>
    <property type="match status" value="1"/>
</dbReference>
<sequence>MGFSVSVASAADVRLMAQWAADEGWNPGDADSDAFFVADPSGFLIGRLDGRPVSCISIVRYGQDAAFLGMYISHPEVRGLGYGLQTWQAGMAITDGRVVGLDGVPAQQANYAKSGFRPAWTTQRFEGAPPDADPPPGVELVDARSVPFDLLDAYDRRHFGAPRAGFLASWITLPRRSTAVALRDGTIVGFGVLRPAQSTARIGPLFAESRETAEALVSRLASSARALAVAVDVPGINPVAVEWARKCEWTPSFDTTRMYTGEAPGFDHDQVFGITTLELG</sequence>
<gene>
    <name evidence="2" type="ORF">H9622_03055</name>
</gene>
<comment type="caution">
    <text evidence="2">The sequence shown here is derived from an EMBL/GenBank/DDBJ whole genome shotgun (WGS) entry which is preliminary data.</text>
</comment>
<dbReference type="RefSeq" id="WP_191764113.1">
    <property type="nucleotide sequence ID" value="NZ_JACSPM010000001.1"/>
</dbReference>
<evidence type="ECO:0000259" key="1">
    <source>
        <dbReference type="PROSITE" id="PS51186"/>
    </source>
</evidence>
<dbReference type="Pfam" id="PF00583">
    <property type="entry name" value="Acetyltransf_1"/>
    <property type="match status" value="1"/>
</dbReference>
<dbReference type="InterPro" id="IPR041496">
    <property type="entry name" value="YitH/HolE_GNAT"/>
</dbReference>
<dbReference type="InterPro" id="IPR000182">
    <property type="entry name" value="GNAT_dom"/>
</dbReference>
<protein>
    <submittedName>
        <fullName evidence="2">GNAT family N-acetyltransferase</fullName>
    </submittedName>
</protein>
<proteinExistence type="predicted"/>
<evidence type="ECO:0000313" key="3">
    <source>
        <dbReference type="Proteomes" id="UP000602532"/>
    </source>
</evidence>
<dbReference type="PANTHER" id="PTHR47237">
    <property type="entry name" value="SLL0310 PROTEIN"/>
    <property type="match status" value="1"/>
</dbReference>
<accession>A0ABR8WZT8</accession>
<dbReference type="Gene3D" id="3.40.630.30">
    <property type="match status" value="1"/>
</dbReference>
<evidence type="ECO:0000313" key="2">
    <source>
        <dbReference type="EMBL" id="MBD8022568.1"/>
    </source>
</evidence>
<dbReference type="Gene3D" id="3.40.630.90">
    <property type="match status" value="1"/>
</dbReference>
<dbReference type="PANTHER" id="PTHR47237:SF1">
    <property type="entry name" value="SLL0310 PROTEIN"/>
    <property type="match status" value="1"/>
</dbReference>
<organism evidence="2 3">
    <name type="scientific">Microbacterium gallinarum</name>
    <dbReference type="NCBI Taxonomy" id="2762209"/>
    <lineage>
        <taxon>Bacteria</taxon>
        <taxon>Bacillati</taxon>
        <taxon>Actinomycetota</taxon>
        <taxon>Actinomycetes</taxon>
        <taxon>Micrococcales</taxon>
        <taxon>Microbacteriaceae</taxon>
        <taxon>Microbacterium</taxon>
    </lineage>
</organism>
<dbReference type="Proteomes" id="UP000602532">
    <property type="component" value="Unassembled WGS sequence"/>
</dbReference>
<dbReference type="PROSITE" id="PS51186">
    <property type="entry name" value="GNAT"/>
    <property type="match status" value="1"/>
</dbReference>
<dbReference type="EMBL" id="JACSPM010000001">
    <property type="protein sequence ID" value="MBD8022568.1"/>
    <property type="molecule type" value="Genomic_DNA"/>
</dbReference>
<dbReference type="Pfam" id="PF18014">
    <property type="entry name" value="Acetyltransf_18"/>
    <property type="match status" value="1"/>
</dbReference>